<dbReference type="Pfam" id="PF01266">
    <property type="entry name" value="DAO"/>
    <property type="match status" value="1"/>
</dbReference>
<dbReference type="Gene3D" id="3.30.9.10">
    <property type="entry name" value="D-Amino Acid Oxidase, subunit A, domain 2"/>
    <property type="match status" value="1"/>
</dbReference>
<evidence type="ECO:0000256" key="1">
    <source>
        <dbReference type="ARBA" id="ARBA00008609"/>
    </source>
</evidence>
<dbReference type="InterPro" id="IPR027266">
    <property type="entry name" value="TrmE/GcvT-like"/>
</dbReference>
<evidence type="ECO:0000313" key="6">
    <source>
        <dbReference type="EMBL" id="SVA70433.1"/>
    </source>
</evidence>
<dbReference type="InterPro" id="IPR006222">
    <property type="entry name" value="GCVT_N"/>
</dbReference>
<name>A0A381Y1T1_9ZZZZ</name>
<dbReference type="Gene3D" id="3.30.1360.120">
    <property type="entry name" value="Probable tRNA modification gtpase trme, domain 1"/>
    <property type="match status" value="1"/>
</dbReference>
<dbReference type="SUPFAM" id="SSF101790">
    <property type="entry name" value="Aminomethyltransferase beta-barrel domain"/>
    <property type="match status" value="1"/>
</dbReference>
<gene>
    <name evidence="6" type="ORF">METZ01_LOCUS123287</name>
</gene>
<dbReference type="Gene3D" id="2.40.30.110">
    <property type="entry name" value="Aminomethyltransferase beta-barrel domains"/>
    <property type="match status" value="1"/>
</dbReference>
<accession>A0A381Y1T1</accession>
<dbReference type="GO" id="GO:0005739">
    <property type="term" value="C:mitochondrion"/>
    <property type="evidence" value="ECO:0007669"/>
    <property type="project" value="TreeGrafter"/>
</dbReference>
<evidence type="ECO:0008006" key="7">
    <source>
        <dbReference type="Google" id="ProtNLM"/>
    </source>
</evidence>
<dbReference type="EMBL" id="UINC01017030">
    <property type="protein sequence ID" value="SVA70433.1"/>
    <property type="molecule type" value="Genomic_DNA"/>
</dbReference>
<dbReference type="Pfam" id="PF01571">
    <property type="entry name" value="GCV_T"/>
    <property type="match status" value="1"/>
</dbReference>
<dbReference type="InterPro" id="IPR006076">
    <property type="entry name" value="FAD-dep_OxRdtase"/>
</dbReference>
<dbReference type="SUPFAM" id="SSF54373">
    <property type="entry name" value="FAD-linked reductases, C-terminal domain"/>
    <property type="match status" value="1"/>
</dbReference>
<feature type="domain" description="FAD dependent oxidoreductase" evidence="2">
    <location>
        <begin position="1"/>
        <end position="300"/>
    </location>
</feature>
<reference evidence="6" key="1">
    <citation type="submission" date="2018-05" db="EMBL/GenBank/DDBJ databases">
        <authorList>
            <person name="Lanie J.A."/>
            <person name="Ng W.-L."/>
            <person name="Kazmierczak K.M."/>
            <person name="Andrzejewski T.M."/>
            <person name="Davidsen T.M."/>
            <person name="Wayne K.J."/>
            <person name="Tettelin H."/>
            <person name="Glass J.I."/>
            <person name="Rusch D."/>
            <person name="Podicherti R."/>
            <person name="Tsui H.-C.T."/>
            <person name="Winkler M.E."/>
        </authorList>
    </citation>
    <scope>NUCLEOTIDE SEQUENCE</scope>
</reference>
<feature type="domain" description="Aminomethyltransferase C-terminal" evidence="4">
    <location>
        <begin position="657"/>
        <end position="741"/>
    </location>
</feature>
<dbReference type="SUPFAM" id="SSF51905">
    <property type="entry name" value="FAD/NAD(P)-binding domain"/>
    <property type="match status" value="1"/>
</dbReference>
<proteinExistence type="inferred from homology"/>
<sequence>MAQYTAELYAALEKETGQATGFRQNGSLSIASEPERFEELRRGASMASCFGLEAEVISPAEARELHPLIEIDDLVGAVFLPNDGQTNPIDTTQALARGARDHGAKIFEQTRVTGIETEDRRVTAVVTTSGRVACEFVVNCAGMWAKEVGQMCGVNIPLHAAEHFYVVTEPIEGLPHNLPVLRELSACNYFKEDAGKLLVGMFEPVAKPWGMQGIPKDLEFETLPQDIEHIEPQLDLAMKRIPLLAQTGIQTFFNGPESFTPDNRYMLGPAPELDNFFVAAGFNSIGIVSGGGVGKVMADWIVEGHPPMDLWDVDIKRVMPFQANRRYLRERTTEAVGLLYAMHWPFFSPESARPVRVSPLHERLAAQGACFGELCGWERANWFAPEGVQPRYRYSYGRQNWFEYSAAEHRAVRETVGLFDLSSFGKFLLQGDDAEAVLNRVSTNDVAVAPGQVVYTQWLNERGGIEADLTVTRLEKDQYLIVTAAASQGRDFYWLRDRIPPDCHAVLTDVTSGWSVLSVMGPESRALLQPLSADDLSNDAFPFGTSREIDLGYARVRATRISYVGELGWELYVPTEFAPGVFDVILEDGAAHGLHLAGYHALNSLRIEKGYRHWGHDITNEDTPLESGLGFTVKWDKAGGFIGREALDEYRNAPLKRRLVQFRLEDPEPMLYHEEPIWREGVRVGRTTSGMYGHTLGGSVGLGYVEHPEGVDHEFMASGNFELEVAGKRFAAAASLRPMYDPTGEKIKC</sequence>
<dbReference type="InterPro" id="IPR032503">
    <property type="entry name" value="FAO_M"/>
</dbReference>
<protein>
    <recommendedName>
        <fullName evidence="7">FAD dependent oxidoreductase domain-containing protein</fullName>
    </recommendedName>
</protein>
<dbReference type="Gene3D" id="3.50.50.60">
    <property type="entry name" value="FAD/NAD(P)-binding domain"/>
    <property type="match status" value="1"/>
</dbReference>
<dbReference type="InterPro" id="IPR028896">
    <property type="entry name" value="GcvT/YgfZ/DmdA"/>
</dbReference>
<evidence type="ECO:0000259" key="5">
    <source>
        <dbReference type="Pfam" id="PF16350"/>
    </source>
</evidence>
<evidence type="ECO:0000259" key="3">
    <source>
        <dbReference type="Pfam" id="PF01571"/>
    </source>
</evidence>
<dbReference type="InterPro" id="IPR013977">
    <property type="entry name" value="GcvT_C"/>
</dbReference>
<comment type="similarity">
    <text evidence="1">Belongs to the GcvT family.</text>
</comment>
<dbReference type="Gene3D" id="3.30.70.1400">
    <property type="entry name" value="Aminomethyltransferase beta-barrel domains"/>
    <property type="match status" value="1"/>
</dbReference>
<feature type="domain" description="GCVT N-terminal" evidence="3">
    <location>
        <begin position="360"/>
        <end position="637"/>
    </location>
</feature>
<dbReference type="Pfam" id="PF16350">
    <property type="entry name" value="FAO_M"/>
    <property type="match status" value="1"/>
</dbReference>
<dbReference type="PANTHER" id="PTHR43757:SF15">
    <property type="entry name" value="PYRUVATE DEHYDROGENASE PHOSPHATASE REGULATORY SUBUNIT, MITOCHONDRIAL-LIKE"/>
    <property type="match status" value="1"/>
</dbReference>
<dbReference type="AlphaFoldDB" id="A0A381Y1T1"/>
<feature type="domain" description="FAD dependent oxidoreductase central" evidence="5">
    <location>
        <begin position="303"/>
        <end position="358"/>
    </location>
</feature>
<evidence type="ECO:0000259" key="4">
    <source>
        <dbReference type="Pfam" id="PF08669"/>
    </source>
</evidence>
<dbReference type="PANTHER" id="PTHR43757">
    <property type="entry name" value="AMINOMETHYLTRANSFERASE"/>
    <property type="match status" value="1"/>
</dbReference>
<dbReference type="InterPro" id="IPR029043">
    <property type="entry name" value="GcvT/YgfZ_C"/>
</dbReference>
<evidence type="ECO:0000259" key="2">
    <source>
        <dbReference type="Pfam" id="PF01266"/>
    </source>
</evidence>
<dbReference type="SUPFAM" id="SSF103025">
    <property type="entry name" value="Folate-binding domain"/>
    <property type="match status" value="1"/>
</dbReference>
<organism evidence="6">
    <name type="scientific">marine metagenome</name>
    <dbReference type="NCBI Taxonomy" id="408172"/>
    <lineage>
        <taxon>unclassified sequences</taxon>
        <taxon>metagenomes</taxon>
        <taxon>ecological metagenomes</taxon>
    </lineage>
</organism>
<dbReference type="Pfam" id="PF08669">
    <property type="entry name" value="GCV_T_C"/>
    <property type="match status" value="1"/>
</dbReference>
<dbReference type="InterPro" id="IPR036188">
    <property type="entry name" value="FAD/NAD-bd_sf"/>
</dbReference>